<dbReference type="RefSeq" id="WP_013023032.1">
    <property type="nucleotide sequence ID" value="NC_013949.1"/>
</dbReference>
<dbReference type="SUPFAM" id="SSF75217">
    <property type="entry name" value="alpha/beta knot"/>
    <property type="match status" value="1"/>
</dbReference>
<feature type="region of interest" description="Disordered" evidence="3">
    <location>
        <begin position="1"/>
        <end position="20"/>
    </location>
</feature>
<feature type="compositionally biased region" description="Basic and acidic residues" evidence="3">
    <location>
        <begin position="1"/>
        <end position="11"/>
    </location>
</feature>
<dbReference type="Proteomes" id="UP000001522">
    <property type="component" value="Chromosome"/>
</dbReference>
<feature type="domain" description="RNA 2-O ribose methyltransferase substrate binding" evidence="4">
    <location>
        <begin position="24"/>
        <end position="96"/>
    </location>
</feature>
<dbReference type="InterPro" id="IPR013123">
    <property type="entry name" value="SpoU_subst-bd"/>
</dbReference>
<dbReference type="GO" id="GO:0032259">
    <property type="term" value="P:methylation"/>
    <property type="evidence" value="ECO:0007669"/>
    <property type="project" value="UniProtKB-KW"/>
</dbReference>
<accession>D3UHI1</accession>
<keyword evidence="1 5" id="KW-0489">Methyltransferase</keyword>
<dbReference type="InterPro" id="IPR001537">
    <property type="entry name" value="SpoU_MeTrfase"/>
</dbReference>
<name>D3UHI1_HELM1</name>
<dbReference type="EMBL" id="FN555004">
    <property type="protein sequence ID" value="CBG39953.1"/>
    <property type="molecule type" value="Genomic_DNA"/>
</dbReference>
<dbReference type="NCBIfam" id="TIGR00186">
    <property type="entry name" value="rRNA_methyl_3"/>
    <property type="match status" value="1"/>
</dbReference>
<dbReference type="AlphaFoldDB" id="D3UHI1"/>
<protein>
    <submittedName>
        <fullName evidence="5">Putative rRNA methylase</fullName>
    </submittedName>
</protein>
<dbReference type="GO" id="GO:0003723">
    <property type="term" value="F:RNA binding"/>
    <property type="evidence" value="ECO:0007669"/>
    <property type="project" value="InterPro"/>
</dbReference>
<dbReference type="InterPro" id="IPR004441">
    <property type="entry name" value="rRNA_MeTrfase_TrmH"/>
</dbReference>
<dbReference type="InterPro" id="IPR029028">
    <property type="entry name" value="Alpha/beta_knot_MTases"/>
</dbReference>
<evidence type="ECO:0000313" key="6">
    <source>
        <dbReference type="Proteomes" id="UP000001522"/>
    </source>
</evidence>
<dbReference type="Gene3D" id="3.30.1330.30">
    <property type="match status" value="1"/>
</dbReference>
<dbReference type="InterPro" id="IPR029026">
    <property type="entry name" value="tRNA_m1G_MTases_N"/>
</dbReference>
<sequence length="251" mass="28042">MKKQLRHDQKPTHNPAQPKQEDLIVYGKQTSLYILEQMPQIIKEVYFSKEMERGVFHQFAKIHKPILKIDNKKAQALSKNGNHQGVFLKISALEYTPFKILKKSEKLLILHGITDTGNIGSIFRSAYCLGVDGIVLCGVRGFSIEGVLRTSVGAILQMPFCVVENILDVIHELKNEKTLCLGADARGEEEGRIAGVQKWALFLGSENTGLPSQVLSKLDRILAIKMHRGFNSLNVGVAAGILISRIQEWKL</sequence>
<evidence type="ECO:0000256" key="2">
    <source>
        <dbReference type="ARBA" id="ARBA00022679"/>
    </source>
</evidence>
<dbReference type="Pfam" id="PF00588">
    <property type="entry name" value="SpoU_methylase"/>
    <property type="match status" value="1"/>
</dbReference>
<evidence type="ECO:0000313" key="5">
    <source>
        <dbReference type="EMBL" id="CBG39953.1"/>
    </source>
</evidence>
<dbReference type="Pfam" id="PF08032">
    <property type="entry name" value="SpoU_sub_bind"/>
    <property type="match status" value="1"/>
</dbReference>
<dbReference type="InterPro" id="IPR029064">
    <property type="entry name" value="Ribosomal_eL30-like_sf"/>
</dbReference>
<keyword evidence="2" id="KW-0808">Transferase</keyword>
<dbReference type="GO" id="GO:0005829">
    <property type="term" value="C:cytosol"/>
    <property type="evidence" value="ECO:0007669"/>
    <property type="project" value="TreeGrafter"/>
</dbReference>
<dbReference type="PANTHER" id="PTHR46429">
    <property type="entry name" value="23S RRNA (GUANOSINE-2'-O-)-METHYLTRANSFERASE RLMB"/>
    <property type="match status" value="1"/>
</dbReference>
<evidence type="ECO:0000256" key="3">
    <source>
        <dbReference type="SAM" id="MobiDB-lite"/>
    </source>
</evidence>
<dbReference type="GO" id="GO:0008173">
    <property type="term" value="F:RNA methyltransferase activity"/>
    <property type="evidence" value="ECO:0007669"/>
    <property type="project" value="InterPro"/>
</dbReference>
<dbReference type="SMART" id="SM00967">
    <property type="entry name" value="SpoU_sub_bind"/>
    <property type="match status" value="1"/>
</dbReference>
<dbReference type="HOGENOM" id="CLU_021322_0_1_7"/>
<dbReference type="CDD" id="cd18095">
    <property type="entry name" value="SpoU-like_rRNA-MTase"/>
    <property type="match status" value="1"/>
</dbReference>
<proteinExistence type="predicted"/>
<dbReference type="PANTHER" id="PTHR46429:SF1">
    <property type="entry name" value="23S RRNA (GUANOSINE-2'-O-)-METHYLTRANSFERASE RLMB"/>
    <property type="match status" value="1"/>
</dbReference>
<gene>
    <name evidence="5" type="ordered locus">HMU06950</name>
</gene>
<evidence type="ECO:0000256" key="1">
    <source>
        <dbReference type="ARBA" id="ARBA00022603"/>
    </source>
</evidence>
<dbReference type="KEGG" id="hms:HMU06950"/>
<evidence type="ECO:0000259" key="4">
    <source>
        <dbReference type="SMART" id="SM00967"/>
    </source>
</evidence>
<dbReference type="Gene3D" id="3.40.1280.10">
    <property type="match status" value="1"/>
</dbReference>
<keyword evidence="6" id="KW-1185">Reference proteome</keyword>
<dbReference type="SUPFAM" id="SSF55315">
    <property type="entry name" value="L30e-like"/>
    <property type="match status" value="1"/>
</dbReference>
<dbReference type="eggNOG" id="COG0566">
    <property type="taxonomic scope" value="Bacteria"/>
</dbReference>
<organism evidence="5 6">
    <name type="scientific">Helicobacter mustelae (strain ATCC 43772 / CCUG 25715 / CIP 103759 / LMG 18044 / NCTC 12198 / R85-136P)</name>
    <name type="common">Campylobacter mustelae</name>
    <dbReference type="NCBI Taxonomy" id="679897"/>
    <lineage>
        <taxon>Bacteria</taxon>
        <taxon>Pseudomonadati</taxon>
        <taxon>Campylobacterota</taxon>
        <taxon>Epsilonproteobacteria</taxon>
        <taxon>Campylobacterales</taxon>
        <taxon>Helicobacteraceae</taxon>
        <taxon>Helicobacter</taxon>
    </lineage>
</organism>
<reference evidence="5 6" key="1">
    <citation type="journal article" date="2010" name="BMC Genomics">
        <title>Comparative genomics and proteomics of Helicobacter mustelae, an ulcerogenic and carcinogenic gastric pathogen.</title>
        <authorList>
            <person name="O'Toole P.W."/>
            <person name="Snelling W.J."/>
            <person name="Canchaya C."/>
            <person name="Forde B.M."/>
            <person name="Hardie K.R."/>
            <person name="Josenhans C."/>
            <person name="Graham R.L.J."/>
            <person name="McMullan G."/>
            <person name="Parkhill J."/>
            <person name="Belda E."/>
            <person name="Bentley S.D."/>
        </authorList>
    </citation>
    <scope>NUCLEOTIDE SEQUENCE [LARGE SCALE GENOMIC DNA]</scope>
    <source>
        <strain evidence="6">ATCC 43772 / LMG 18044 / NCTC 12198 / 12198</strain>
    </source>
</reference>
<dbReference type="STRING" id="679897.HMU06950"/>
<dbReference type="GO" id="GO:0006396">
    <property type="term" value="P:RNA processing"/>
    <property type="evidence" value="ECO:0007669"/>
    <property type="project" value="InterPro"/>
</dbReference>